<evidence type="ECO:0000313" key="2">
    <source>
        <dbReference type="EMBL" id="KXH44628.1"/>
    </source>
</evidence>
<feature type="compositionally biased region" description="Basic and acidic residues" evidence="1">
    <location>
        <begin position="293"/>
        <end position="303"/>
    </location>
</feature>
<dbReference type="OrthoDB" id="3034873at2759"/>
<keyword evidence="3" id="KW-1185">Reference proteome</keyword>
<feature type="region of interest" description="Disordered" evidence="1">
    <location>
        <begin position="124"/>
        <end position="158"/>
    </location>
</feature>
<organism evidence="2 3">
    <name type="scientific">Colletotrichum salicis</name>
    <dbReference type="NCBI Taxonomy" id="1209931"/>
    <lineage>
        <taxon>Eukaryota</taxon>
        <taxon>Fungi</taxon>
        <taxon>Dikarya</taxon>
        <taxon>Ascomycota</taxon>
        <taxon>Pezizomycotina</taxon>
        <taxon>Sordariomycetes</taxon>
        <taxon>Hypocreomycetidae</taxon>
        <taxon>Glomerellales</taxon>
        <taxon>Glomerellaceae</taxon>
        <taxon>Colletotrichum</taxon>
        <taxon>Colletotrichum acutatum species complex</taxon>
    </lineage>
</organism>
<dbReference type="STRING" id="1209931.A0A135T8Z8"/>
<name>A0A135T8Z8_9PEZI</name>
<protein>
    <submittedName>
        <fullName evidence="2">Uncharacterized protein</fullName>
    </submittedName>
</protein>
<dbReference type="Proteomes" id="UP000070121">
    <property type="component" value="Unassembled WGS sequence"/>
</dbReference>
<evidence type="ECO:0000256" key="1">
    <source>
        <dbReference type="SAM" id="MobiDB-lite"/>
    </source>
</evidence>
<accession>A0A135T8Z8</accession>
<feature type="compositionally biased region" description="Polar residues" evidence="1">
    <location>
        <begin position="149"/>
        <end position="158"/>
    </location>
</feature>
<dbReference type="AlphaFoldDB" id="A0A135T8Z8"/>
<gene>
    <name evidence="2" type="ORF">CSAL01_11065</name>
</gene>
<sequence>MTSEIPPPKGADRPLANLWIEEGQANSATQTRGSGLQHMVCEDKKMGSWEGKGIPREIQREKIPILVEAATTAGRRITTQGTRDDRHIMSTYIEGRVLKTAVTVGSNGYIVGANPVSKFKVKPGDPGECVADSEPKAGLQSLHPRATSAPDSRNNTNSEVSLDQVSQLLKLFKISFLKNFIKPLAEYANFNIQFSITTLYGVVIELSGDSLEVRLNADKKPLPANTTAKVEPKLAAAKAISEPLSQTEEQDSVNELHTAHIEPQLPVTSAPSPPTEERHPTEQLQTESTLLQTHEESPRKPDVQPEFLPEYGPSLPGFKYCISEDFGKNFLWYDWKWPANPEFCDAPVEDDDLEERYAKTWYKAYDDWIDRYTEAYRDRMEMCSNNPVFDTAKELNLWEFEGTLLAAGLALQDGVHGVGYGAEIGDGSYAHQYEFEREGTENLGKTLERYIETRIFGQNLDIGA</sequence>
<feature type="region of interest" description="Disordered" evidence="1">
    <location>
        <begin position="260"/>
        <end position="306"/>
    </location>
</feature>
<feature type="compositionally biased region" description="Polar residues" evidence="1">
    <location>
        <begin position="282"/>
        <end position="292"/>
    </location>
</feature>
<comment type="caution">
    <text evidence="2">The sequence shown here is derived from an EMBL/GenBank/DDBJ whole genome shotgun (WGS) entry which is preliminary data.</text>
</comment>
<evidence type="ECO:0000313" key="3">
    <source>
        <dbReference type="Proteomes" id="UP000070121"/>
    </source>
</evidence>
<proteinExistence type="predicted"/>
<reference evidence="2 3" key="1">
    <citation type="submission" date="2014-02" db="EMBL/GenBank/DDBJ databases">
        <title>The genome sequence of Colletotrichum salicis CBS 607.94.</title>
        <authorList>
            <person name="Baroncelli R."/>
            <person name="Thon M.R."/>
        </authorList>
    </citation>
    <scope>NUCLEOTIDE SEQUENCE [LARGE SCALE GENOMIC DNA]</scope>
    <source>
        <strain evidence="2 3">CBS 607.94</strain>
    </source>
</reference>
<dbReference type="EMBL" id="JFFI01002064">
    <property type="protein sequence ID" value="KXH44628.1"/>
    <property type="molecule type" value="Genomic_DNA"/>
</dbReference>